<proteinExistence type="predicted"/>
<name>A0A182KHJ4_9DIPT</name>
<dbReference type="SUPFAM" id="SSF53098">
    <property type="entry name" value="Ribonuclease H-like"/>
    <property type="match status" value="1"/>
</dbReference>
<evidence type="ECO:0008006" key="3">
    <source>
        <dbReference type="Google" id="ProtNLM"/>
    </source>
</evidence>
<evidence type="ECO:0000313" key="1">
    <source>
        <dbReference type="EnsemblMetazoa" id="ACHR010232-PA"/>
    </source>
</evidence>
<reference evidence="2" key="1">
    <citation type="submission" date="2013-03" db="EMBL/GenBank/DDBJ databases">
        <title>The Genome Sequence of Anopheles christyi ACHKN1017.</title>
        <authorList>
            <consortium name="The Broad Institute Genomics Platform"/>
            <person name="Neafsey D.E."/>
            <person name="Besansky N."/>
            <person name="Walker B."/>
            <person name="Young S.K."/>
            <person name="Zeng Q."/>
            <person name="Gargeya S."/>
            <person name="Fitzgerald M."/>
            <person name="Haas B."/>
            <person name="Abouelleil A."/>
            <person name="Allen A.W."/>
            <person name="Alvarado L."/>
            <person name="Arachchi H.M."/>
            <person name="Berlin A.M."/>
            <person name="Chapman S.B."/>
            <person name="Gainer-Dewar J."/>
            <person name="Goldberg J."/>
            <person name="Griggs A."/>
            <person name="Gujja S."/>
            <person name="Hansen M."/>
            <person name="Howarth C."/>
            <person name="Imamovic A."/>
            <person name="Ireland A."/>
            <person name="Larimer J."/>
            <person name="McCowan C."/>
            <person name="Murphy C."/>
            <person name="Pearson M."/>
            <person name="Poon T.W."/>
            <person name="Priest M."/>
            <person name="Roberts A."/>
            <person name="Saif S."/>
            <person name="Shea T."/>
            <person name="Sisk P."/>
            <person name="Sykes S."/>
            <person name="Wortman J."/>
            <person name="Nusbaum C."/>
            <person name="Birren B."/>
        </authorList>
    </citation>
    <scope>NUCLEOTIDE SEQUENCE [LARGE SCALE GENOMIC DNA]</scope>
    <source>
        <strain evidence="2">ACHKN1017</strain>
    </source>
</reference>
<organism evidence="1 2">
    <name type="scientific">Anopheles christyi</name>
    <dbReference type="NCBI Taxonomy" id="43041"/>
    <lineage>
        <taxon>Eukaryota</taxon>
        <taxon>Metazoa</taxon>
        <taxon>Ecdysozoa</taxon>
        <taxon>Arthropoda</taxon>
        <taxon>Hexapoda</taxon>
        <taxon>Insecta</taxon>
        <taxon>Pterygota</taxon>
        <taxon>Neoptera</taxon>
        <taxon>Endopterygota</taxon>
        <taxon>Diptera</taxon>
        <taxon>Nematocera</taxon>
        <taxon>Culicoidea</taxon>
        <taxon>Culicidae</taxon>
        <taxon>Anophelinae</taxon>
        <taxon>Anopheles</taxon>
    </lineage>
</organism>
<dbReference type="AlphaFoldDB" id="A0A182KHJ4"/>
<accession>A0A182KHJ4</accession>
<dbReference type="InterPro" id="IPR012337">
    <property type="entry name" value="RNaseH-like_sf"/>
</dbReference>
<dbReference type="Proteomes" id="UP000075881">
    <property type="component" value="Unassembled WGS sequence"/>
</dbReference>
<dbReference type="STRING" id="43041.A0A182KHJ4"/>
<keyword evidence="2" id="KW-1185">Reference proteome</keyword>
<evidence type="ECO:0000313" key="2">
    <source>
        <dbReference type="Proteomes" id="UP000075881"/>
    </source>
</evidence>
<reference evidence="1" key="2">
    <citation type="submission" date="2020-05" db="UniProtKB">
        <authorList>
            <consortium name="EnsemblMetazoa"/>
        </authorList>
    </citation>
    <scope>IDENTIFICATION</scope>
    <source>
        <strain evidence="1">ACHKN1017</strain>
    </source>
</reference>
<sequence length="186" mass="21396">MFQSSVELLSVNNLPYNCFEWPAFRRVWGACCDALGIIINRENIKTHVRAVVSREVDWLAYEMREKLVSLKADSGMRYNRHRTLAMLEVNESQTAKFLKNKFLDVLKRYKLKLEQILSITTDNGANMLAAAKQLQQQFVMAQSQLENGMIDDEDTTTEDNFNEALMTELTVQHHPFRNSLSAACSE</sequence>
<dbReference type="VEuPathDB" id="VectorBase:ACHR010232"/>
<protein>
    <recommendedName>
        <fullName evidence="3">DUF659 domain-containing protein</fullName>
    </recommendedName>
</protein>
<dbReference type="EnsemblMetazoa" id="ACHR010232-RA">
    <property type="protein sequence ID" value="ACHR010232-PA"/>
    <property type="gene ID" value="ACHR010232"/>
</dbReference>